<name>A0ABR7JU09_9FIRM</name>
<dbReference type="EMBL" id="JACRWE010000023">
    <property type="protein sequence ID" value="MBC5998398.1"/>
    <property type="molecule type" value="Genomic_DNA"/>
</dbReference>
<organism evidence="2 3">
    <name type="scientific">Romboutsia faecis</name>
    <dbReference type="NCBI Taxonomy" id="2764597"/>
    <lineage>
        <taxon>Bacteria</taxon>
        <taxon>Bacillati</taxon>
        <taxon>Bacillota</taxon>
        <taxon>Clostridia</taxon>
        <taxon>Peptostreptococcales</taxon>
        <taxon>Peptostreptococcaceae</taxon>
        <taxon>Romboutsia</taxon>
    </lineage>
</organism>
<evidence type="ECO:0000256" key="1">
    <source>
        <dbReference type="SAM" id="Phobius"/>
    </source>
</evidence>
<feature type="transmembrane region" description="Helical" evidence="1">
    <location>
        <begin position="31"/>
        <end position="48"/>
    </location>
</feature>
<evidence type="ECO:0000313" key="3">
    <source>
        <dbReference type="Proteomes" id="UP000609849"/>
    </source>
</evidence>
<feature type="transmembrane region" description="Helical" evidence="1">
    <location>
        <begin position="69"/>
        <end position="88"/>
    </location>
</feature>
<sequence length="129" mass="15002">MITKKFMLILDTFNIFLVVIIDVYISSDISTNLLLLWIMASMILFFFHSKFDGLNDELTERIMSKVSAICIKYMIPMVIFMGILVTQRNSLSIVLSTREIVGLVIISSMFIFSALRVLLFMHYERKVIY</sequence>
<evidence type="ECO:0000313" key="2">
    <source>
        <dbReference type="EMBL" id="MBC5998398.1"/>
    </source>
</evidence>
<keyword evidence="1" id="KW-0812">Transmembrane</keyword>
<comment type="caution">
    <text evidence="2">The sequence shown here is derived from an EMBL/GenBank/DDBJ whole genome shotgun (WGS) entry which is preliminary data.</text>
</comment>
<gene>
    <name evidence="2" type="ORF">H8923_16880</name>
</gene>
<proteinExistence type="predicted"/>
<dbReference type="Proteomes" id="UP000609849">
    <property type="component" value="Unassembled WGS sequence"/>
</dbReference>
<reference evidence="2 3" key="1">
    <citation type="submission" date="2020-08" db="EMBL/GenBank/DDBJ databases">
        <authorList>
            <person name="Liu C."/>
            <person name="Sun Q."/>
        </authorList>
    </citation>
    <scope>NUCLEOTIDE SEQUENCE [LARGE SCALE GENOMIC DNA]</scope>
    <source>
        <strain evidence="2 3">NSJ-18</strain>
    </source>
</reference>
<keyword evidence="3" id="KW-1185">Reference proteome</keyword>
<feature type="transmembrane region" description="Helical" evidence="1">
    <location>
        <begin position="7"/>
        <end position="25"/>
    </location>
</feature>
<dbReference type="RefSeq" id="WP_153973194.1">
    <property type="nucleotide sequence ID" value="NZ_JACRWE010000023.1"/>
</dbReference>
<keyword evidence="1" id="KW-1133">Transmembrane helix</keyword>
<feature type="transmembrane region" description="Helical" evidence="1">
    <location>
        <begin position="100"/>
        <end position="119"/>
    </location>
</feature>
<keyword evidence="1" id="KW-0472">Membrane</keyword>
<protein>
    <submittedName>
        <fullName evidence="2">Uncharacterized protein</fullName>
    </submittedName>
</protein>
<accession>A0ABR7JU09</accession>